<dbReference type="Proteomes" id="UP000198716">
    <property type="component" value="Unassembled WGS sequence"/>
</dbReference>
<dbReference type="SUPFAM" id="SSF51735">
    <property type="entry name" value="NAD(P)-binding Rossmann-fold domains"/>
    <property type="match status" value="1"/>
</dbReference>
<dbReference type="AlphaFoldDB" id="A0A1I1WDZ3"/>
<dbReference type="SMART" id="SM00822">
    <property type="entry name" value="PKS_KR"/>
    <property type="match status" value="1"/>
</dbReference>
<evidence type="ECO:0000313" key="6">
    <source>
        <dbReference type="Proteomes" id="UP000198716"/>
    </source>
</evidence>
<evidence type="ECO:0000256" key="1">
    <source>
        <dbReference type="ARBA" id="ARBA00006484"/>
    </source>
</evidence>
<reference evidence="6" key="1">
    <citation type="submission" date="2016-10" db="EMBL/GenBank/DDBJ databases">
        <authorList>
            <person name="Varghese N."/>
            <person name="Submissions S."/>
        </authorList>
    </citation>
    <scope>NUCLEOTIDE SEQUENCE [LARGE SCALE GENOMIC DNA]</scope>
    <source>
        <strain evidence="6">DSM 45004</strain>
    </source>
</reference>
<dbReference type="InterPro" id="IPR036291">
    <property type="entry name" value="NAD(P)-bd_dom_sf"/>
</dbReference>
<dbReference type="PRINTS" id="PR00080">
    <property type="entry name" value="SDRFAMILY"/>
</dbReference>
<dbReference type="PRINTS" id="PR00081">
    <property type="entry name" value="GDHRDH"/>
</dbReference>
<dbReference type="FunFam" id="3.40.50.720:FF:000084">
    <property type="entry name" value="Short-chain dehydrogenase reductase"/>
    <property type="match status" value="1"/>
</dbReference>
<dbReference type="Pfam" id="PF13561">
    <property type="entry name" value="adh_short_C2"/>
    <property type="match status" value="1"/>
</dbReference>
<dbReference type="PANTHER" id="PTHR48107:SF7">
    <property type="entry name" value="RE15974P"/>
    <property type="match status" value="1"/>
</dbReference>
<evidence type="ECO:0000256" key="2">
    <source>
        <dbReference type="ARBA" id="ARBA00023002"/>
    </source>
</evidence>
<dbReference type="GO" id="GO:0016614">
    <property type="term" value="F:oxidoreductase activity, acting on CH-OH group of donors"/>
    <property type="evidence" value="ECO:0007669"/>
    <property type="project" value="UniProtKB-ARBA"/>
</dbReference>
<comment type="similarity">
    <text evidence="1">Belongs to the short-chain dehydrogenases/reductases (SDR) family.</text>
</comment>
<gene>
    <name evidence="5" type="ORF">SAMN04487819_105183</name>
</gene>
<dbReference type="InterPro" id="IPR057326">
    <property type="entry name" value="KR_dom"/>
</dbReference>
<evidence type="ECO:0000259" key="4">
    <source>
        <dbReference type="SMART" id="SM00822"/>
    </source>
</evidence>
<dbReference type="InterPro" id="IPR002347">
    <property type="entry name" value="SDR_fam"/>
</dbReference>
<dbReference type="EMBL" id="FOMZ01000005">
    <property type="protein sequence ID" value="SFD93251.1"/>
    <property type="molecule type" value="Genomic_DNA"/>
</dbReference>
<feature type="domain" description="Ketoreductase" evidence="4">
    <location>
        <begin position="24"/>
        <end position="202"/>
    </location>
</feature>
<dbReference type="PANTHER" id="PTHR48107">
    <property type="entry name" value="NADPH-DEPENDENT ALDEHYDE REDUCTASE-LIKE PROTEIN, CHLOROPLASTIC-RELATED"/>
    <property type="match status" value="1"/>
</dbReference>
<accession>A0A1I1WDZ3</accession>
<dbReference type="Gene3D" id="3.40.50.720">
    <property type="entry name" value="NAD(P)-binding Rossmann-like Domain"/>
    <property type="match status" value="1"/>
</dbReference>
<keyword evidence="6" id="KW-1185">Reference proteome</keyword>
<name>A0A1I1WDZ3_9ACTN</name>
<evidence type="ECO:0000313" key="5">
    <source>
        <dbReference type="EMBL" id="SFD93251.1"/>
    </source>
</evidence>
<proteinExistence type="inferred from homology"/>
<organism evidence="5 6">
    <name type="scientific">Actinopolyspora alba</name>
    <dbReference type="NCBI Taxonomy" id="673379"/>
    <lineage>
        <taxon>Bacteria</taxon>
        <taxon>Bacillati</taxon>
        <taxon>Actinomycetota</taxon>
        <taxon>Actinomycetes</taxon>
        <taxon>Actinopolysporales</taxon>
        <taxon>Actinopolysporaceae</taxon>
        <taxon>Actinopolyspora</taxon>
        <taxon>Actinopolyspora alba group</taxon>
    </lineage>
</organism>
<feature type="region of interest" description="Disordered" evidence="3">
    <location>
        <begin position="1"/>
        <end position="21"/>
    </location>
</feature>
<keyword evidence="2" id="KW-0560">Oxidoreductase</keyword>
<sequence length="264" mass="27124">MPRSGGRIVGDMTDNGTTNPAGRRVAVVTGGSRGIGSAVAKRLAADGLAVVVNYAGNSAAAADTVAAIAAGGGTAVAMRADVADEYQVSALFDRAEQEFGGIDVVVNSAGRLALSPIADLDLEVLDDLHRTNIRGTFVVAQQTARRLRGGGAFVGFSTSVVATQFPDYGAYTASKAAVEAITLILARELRGRDITVNAVAPGPTATELFLDGKSQEQIDTLAKTPPLERLGTPEDIAAVVAYLAGEDGRWINGQVLRANGGMAR</sequence>
<evidence type="ECO:0000256" key="3">
    <source>
        <dbReference type="SAM" id="MobiDB-lite"/>
    </source>
</evidence>
<protein>
    <submittedName>
        <fullName evidence="5">3-oxoacyl-[acyl-carrier protein] reductase</fullName>
    </submittedName>
</protein>